<dbReference type="SUPFAM" id="SSF53155">
    <property type="entry name" value="Methylated DNA-protein cysteine methyltransferase domain"/>
    <property type="match status" value="1"/>
</dbReference>
<dbReference type="GO" id="GO:0032259">
    <property type="term" value="P:methylation"/>
    <property type="evidence" value="ECO:0007669"/>
    <property type="project" value="UniProtKB-KW"/>
</dbReference>
<dbReference type="PANTHER" id="PTHR10815:SF13">
    <property type="entry name" value="METHYLATED-DNA--PROTEIN-CYSTEINE METHYLTRANSFERASE"/>
    <property type="match status" value="1"/>
</dbReference>
<dbReference type="Gene3D" id="1.10.10.10">
    <property type="entry name" value="Winged helix-like DNA-binding domain superfamily/Winged helix DNA-binding domain"/>
    <property type="match status" value="1"/>
</dbReference>
<dbReference type="SUPFAM" id="SSF46767">
    <property type="entry name" value="Methylated DNA-protein cysteine methyltransferase, C-terminal domain"/>
    <property type="match status" value="1"/>
</dbReference>
<evidence type="ECO:0000259" key="7">
    <source>
        <dbReference type="Pfam" id="PF01035"/>
    </source>
</evidence>
<dbReference type="InterPro" id="IPR036217">
    <property type="entry name" value="MethylDNA_cys_MeTrfase_DNAb"/>
</dbReference>
<feature type="domain" description="Methylated-DNA-[protein]-cysteine S-methyltransferase DNA binding" evidence="7">
    <location>
        <begin position="79"/>
        <end position="161"/>
    </location>
</feature>
<evidence type="ECO:0000256" key="3">
    <source>
        <dbReference type="ARBA" id="ARBA00022679"/>
    </source>
</evidence>
<keyword evidence="4" id="KW-0227">DNA damage</keyword>
<dbReference type="PROSITE" id="PS00374">
    <property type="entry name" value="MGMT"/>
    <property type="match status" value="1"/>
</dbReference>
<accession>A0A080M880</accession>
<dbReference type="GO" id="GO:0006281">
    <property type="term" value="P:DNA repair"/>
    <property type="evidence" value="ECO:0007669"/>
    <property type="project" value="UniProtKB-KW"/>
</dbReference>
<dbReference type="InterPro" id="IPR001497">
    <property type="entry name" value="MethylDNA_cys_MeTrfase_AS"/>
</dbReference>
<keyword evidence="2 8" id="KW-0489">Methyltransferase</keyword>
<comment type="caution">
    <text evidence="8">The sequence shown here is derived from an EMBL/GenBank/DDBJ whole genome shotgun (WGS) entry which is preliminary data.</text>
</comment>
<dbReference type="Proteomes" id="UP000021315">
    <property type="component" value="Unassembled WGS sequence"/>
</dbReference>
<dbReference type="InterPro" id="IPR036388">
    <property type="entry name" value="WH-like_DNA-bd_sf"/>
</dbReference>
<evidence type="ECO:0000256" key="1">
    <source>
        <dbReference type="ARBA" id="ARBA00001286"/>
    </source>
</evidence>
<evidence type="ECO:0000256" key="4">
    <source>
        <dbReference type="ARBA" id="ARBA00022763"/>
    </source>
</evidence>
<organism evidence="8 9">
    <name type="scientific">Candidatus Accumulibacter cognatus</name>
    <dbReference type="NCBI Taxonomy" id="2954383"/>
    <lineage>
        <taxon>Bacteria</taxon>
        <taxon>Pseudomonadati</taxon>
        <taxon>Pseudomonadota</taxon>
        <taxon>Betaproteobacteria</taxon>
        <taxon>Candidatus Accumulibacter</taxon>
    </lineage>
</organism>
<evidence type="ECO:0000256" key="5">
    <source>
        <dbReference type="ARBA" id="ARBA00023204"/>
    </source>
</evidence>
<name>A0A080M880_9PROT</name>
<dbReference type="InterPro" id="IPR036631">
    <property type="entry name" value="MGMT_N_sf"/>
</dbReference>
<gene>
    <name evidence="8" type="primary">ogt_2</name>
    <name evidence="8" type="ORF">AW06_001466</name>
</gene>
<dbReference type="InterPro" id="IPR014048">
    <property type="entry name" value="MethylDNA_cys_MeTrfase_DNA-bd"/>
</dbReference>
<dbReference type="EC" id="2.1.1.63" evidence="8"/>
<dbReference type="AlphaFoldDB" id="A0A080M880"/>
<dbReference type="NCBIfam" id="TIGR00589">
    <property type="entry name" value="ogt"/>
    <property type="match status" value="1"/>
</dbReference>
<dbReference type="EMBL" id="JDST02000027">
    <property type="protein sequence ID" value="KFB77428.1"/>
    <property type="molecule type" value="Genomic_DNA"/>
</dbReference>
<sequence>MRLRVDPAEPPFQAIISAAVFSLGVCGDELEIHRIAFLPPTDEMAPRNPLAAEVARQLCAYLADAEYPFVLPLRAAGTPFQRRVWQQIAAIPTHQTRSYGEIARMLRSAPRAVGQACAANPYPVVVPCHRVLARGGRLGGFAHQKDGFLLDVKHWLLVHEGC</sequence>
<dbReference type="GO" id="GO:0003908">
    <property type="term" value="F:methylated-DNA-[protein]-cysteine S-methyltransferase activity"/>
    <property type="evidence" value="ECO:0007669"/>
    <property type="project" value="UniProtKB-EC"/>
</dbReference>
<protein>
    <submittedName>
        <fullName evidence="8">Methylated-DNA--protein-cysteine methyltransferase, constitutive</fullName>
        <ecNumber evidence="8">2.1.1.63</ecNumber>
    </submittedName>
</protein>
<reference evidence="8" key="1">
    <citation type="submission" date="2014-02" db="EMBL/GenBank/DDBJ databases">
        <title>Expanding our view of genomic diversity in Candidatus Accumulibacter clades.</title>
        <authorList>
            <person name="Skennerton C.T."/>
            <person name="Barr J.J."/>
            <person name="Slater F.R."/>
            <person name="Bond P.L."/>
            <person name="Tyson G.W."/>
        </authorList>
    </citation>
    <scope>NUCLEOTIDE SEQUENCE [LARGE SCALE GENOMIC DNA]</scope>
</reference>
<dbReference type="STRING" id="1453999.AW06_001466"/>
<evidence type="ECO:0000313" key="8">
    <source>
        <dbReference type="EMBL" id="KFB77428.1"/>
    </source>
</evidence>
<dbReference type="PANTHER" id="PTHR10815">
    <property type="entry name" value="METHYLATED-DNA--PROTEIN-CYSTEINE METHYLTRANSFERASE"/>
    <property type="match status" value="1"/>
</dbReference>
<evidence type="ECO:0000313" key="9">
    <source>
        <dbReference type="Proteomes" id="UP000021315"/>
    </source>
</evidence>
<dbReference type="CDD" id="cd06445">
    <property type="entry name" value="ATase"/>
    <property type="match status" value="1"/>
</dbReference>
<evidence type="ECO:0000256" key="6">
    <source>
        <dbReference type="ARBA" id="ARBA00049348"/>
    </source>
</evidence>
<keyword evidence="5" id="KW-0234">DNA repair</keyword>
<keyword evidence="3 8" id="KW-0808">Transferase</keyword>
<evidence type="ECO:0000256" key="2">
    <source>
        <dbReference type="ARBA" id="ARBA00022603"/>
    </source>
</evidence>
<proteinExistence type="predicted"/>
<keyword evidence="9" id="KW-1185">Reference proteome</keyword>
<comment type="catalytic activity">
    <reaction evidence="1">
        <text>a 4-O-methyl-thymidine in DNA + L-cysteinyl-[protein] = a thymidine in DNA + S-methyl-L-cysteinyl-[protein]</text>
        <dbReference type="Rhea" id="RHEA:53428"/>
        <dbReference type="Rhea" id="RHEA-COMP:10131"/>
        <dbReference type="Rhea" id="RHEA-COMP:10132"/>
        <dbReference type="Rhea" id="RHEA-COMP:13555"/>
        <dbReference type="Rhea" id="RHEA-COMP:13556"/>
        <dbReference type="ChEBI" id="CHEBI:29950"/>
        <dbReference type="ChEBI" id="CHEBI:82612"/>
        <dbReference type="ChEBI" id="CHEBI:137386"/>
        <dbReference type="ChEBI" id="CHEBI:137387"/>
        <dbReference type="EC" id="2.1.1.63"/>
    </reaction>
</comment>
<dbReference type="Pfam" id="PF01035">
    <property type="entry name" value="DNA_binding_1"/>
    <property type="match status" value="1"/>
</dbReference>
<dbReference type="RefSeq" id="WP_034947102.1">
    <property type="nucleotide sequence ID" value="NZ_JDST02000027.1"/>
</dbReference>
<comment type="catalytic activity">
    <reaction evidence="6">
        <text>a 6-O-methyl-2'-deoxyguanosine in DNA + L-cysteinyl-[protein] = S-methyl-L-cysteinyl-[protein] + a 2'-deoxyguanosine in DNA</text>
        <dbReference type="Rhea" id="RHEA:24000"/>
        <dbReference type="Rhea" id="RHEA-COMP:10131"/>
        <dbReference type="Rhea" id="RHEA-COMP:10132"/>
        <dbReference type="Rhea" id="RHEA-COMP:11367"/>
        <dbReference type="Rhea" id="RHEA-COMP:11368"/>
        <dbReference type="ChEBI" id="CHEBI:29950"/>
        <dbReference type="ChEBI" id="CHEBI:82612"/>
        <dbReference type="ChEBI" id="CHEBI:85445"/>
        <dbReference type="ChEBI" id="CHEBI:85448"/>
        <dbReference type="EC" id="2.1.1.63"/>
    </reaction>
</comment>